<dbReference type="AlphaFoldDB" id="A0AAE9ZA87"/>
<reference evidence="6" key="1">
    <citation type="submission" date="2023-02" db="EMBL/GenBank/DDBJ databases">
        <title>Genome sequence of Hyphococcus flavus.</title>
        <authorList>
            <person name="Rong J.-C."/>
            <person name="Zhao Q."/>
            <person name="Yi M."/>
            <person name="Wu J.-Y."/>
        </authorList>
    </citation>
    <scope>NUCLEOTIDE SEQUENCE</scope>
    <source>
        <strain evidence="6">MCCC 1K03223</strain>
    </source>
</reference>
<dbReference type="PANTHER" id="PTHR11085:SF4">
    <property type="entry name" value="NAD-DEPENDENT PROTEIN DEACYLASE"/>
    <property type="match status" value="1"/>
</dbReference>
<dbReference type="GO" id="GO:0017136">
    <property type="term" value="F:histone deacetylase activity, NAD-dependent"/>
    <property type="evidence" value="ECO:0007669"/>
    <property type="project" value="TreeGrafter"/>
</dbReference>
<comment type="subcellular location">
    <subcellularLocation>
        <location evidence="3">Cytoplasm</location>
    </subcellularLocation>
</comment>
<dbReference type="InterPro" id="IPR050134">
    <property type="entry name" value="NAD-dep_sirtuin_deacylases"/>
</dbReference>
<organism evidence="6 7">
    <name type="scientific">Hyphococcus flavus</name>
    <dbReference type="NCBI Taxonomy" id="1866326"/>
    <lineage>
        <taxon>Bacteria</taxon>
        <taxon>Pseudomonadati</taxon>
        <taxon>Pseudomonadota</taxon>
        <taxon>Alphaproteobacteria</taxon>
        <taxon>Parvularculales</taxon>
        <taxon>Parvularculaceae</taxon>
        <taxon>Hyphococcus</taxon>
    </lineage>
</organism>
<dbReference type="KEGG" id="hfl:PUV54_11020"/>
<evidence type="ECO:0000313" key="6">
    <source>
        <dbReference type="EMBL" id="WDI30489.1"/>
    </source>
</evidence>
<dbReference type="Pfam" id="PF02146">
    <property type="entry name" value="SIR2"/>
    <property type="match status" value="1"/>
</dbReference>
<dbReference type="GO" id="GO:0005737">
    <property type="term" value="C:cytoplasm"/>
    <property type="evidence" value="ECO:0007669"/>
    <property type="project" value="UniProtKB-SubCell"/>
</dbReference>
<comment type="similarity">
    <text evidence="3">Belongs to the sirtuin family. Class III subfamily.</text>
</comment>
<keyword evidence="3 4" id="KW-0862">Zinc</keyword>
<accession>A0AAE9ZA87</accession>
<feature type="binding site" evidence="3">
    <location>
        <position position="220"/>
    </location>
    <ligand>
        <name>NAD(+)</name>
        <dbReference type="ChEBI" id="CHEBI:57540"/>
    </ligand>
</feature>
<feature type="binding site" evidence="3">
    <location>
        <begin position="91"/>
        <end position="94"/>
    </location>
    <ligand>
        <name>NAD(+)</name>
        <dbReference type="ChEBI" id="CHEBI:57540"/>
    </ligand>
</feature>
<dbReference type="InterPro" id="IPR003000">
    <property type="entry name" value="Sirtuin"/>
</dbReference>
<comment type="cofactor">
    <cofactor evidence="3">
        <name>Zn(2+)</name>
        <dbReference type="ChEBI" id="CHEBI:29105"/>
    </cofactor>
    <text evidence="3">Binds 1 zinc ion per subunit.</text>
</comment>
<evidence type="ECO:0000313" key="7">
    <source>
        <dbReference type="Proteomes" id="UP001214043"/>
    </source>
</evidence>
<dbReference type="SUPFAM" id="SSF52467">
    <property type="entry name" value="DHS-like NAD/FAD-binding domain"/>
    <property type="match status" value="1"/>
</dbReference>
<feature type="domain" description="Deacetylase sirtuin-type" evidence="5">
    <location>
        <begin position="1"/>
        <end position="235"/>
    </location>
</feature>
<feature type="binding site" evidence="3 4">
    <location>
        <position position="120"/>
    </location>
    <ligand>
        <name>Zn(2+)</name>
        <dbReference type="ChEBI" id="CHEBI:29105"/>
    </ligand>
</feature>
<dbReference type="EC" id="2.3.1.286" evidence="3"/>
<dbReference type="Gene3D" id="3.40.50.1220">
    <property type="entry name" value="TPP-binding domain"/>
    <property type="match status" value="1"/>
</dbReference>
<dbReference type="GO" id="GO:0036055">
    <property type="term" value="F:protein-succinyllysine desuccinylase activity"/>
    <property type="evidence" value="ECO:0007669"/>
    <property type="project" value="UniProtKB-UniRule"/>
</dbReference>
<dbReference type="InterPro" id="IPR027546">
    <property type="entry name" value="Sirtuin_class_III"/>
</dbReference>
<gene>
    <name evidence="3" type="primary">cobB</name>
    <name evidence="6" type="ORF">PUV54_11020</name>
</gene>
<comment type="domain">
    <text evidence="3">2 residues (Tyr-53 and Arg-56) present in a large hydrophobic pocket are probably involved in substrate specificity. They are important for desuccinylation activity, but dispensable for deacetylation activity.</text>
</comment>
<dbReference type="InterPro" id="IPR026591">
    <property type="entry name" value="Sirtuin_cat_small_dom_sf"/>
</dbReference>
<keyword evidence="3 4" id="KW-0479">Metal-binding</keyword>
<comment type="function">
    <text evidence="3">NAD-dependent lysine deacetylase and desuccinylase that specifically removes acetyl and succinyl groups on target proteins. Modulates the activities of several proteins which are inactive in their acylated form.</text>
</comment>
<sequence>MMNIVVLTGSGISAESGVATFRDKGGIWSKYDITEVATPHAFAHNPALVHEFYNSRRQALPSVHPNAAHIALAELEAGLKDAGWRFTLVTQNVDDLHERGGSRNILHMHGELLKSKCNGCGDVSECRTDLSVELKCEACGRVGGLRPNVVWFGEVPYFLDETAHALNDADLFVSIGTSGSVYPASGFVNQARTLGVETMELNLECSENARIFNKKIYGPATKVVPQWVSNVLNEL</sequence>
<evidence type="ECO:0000256" key="2">
    <source>
        <dbReference type="ARBA" id="ARBA00023027"/>
    </source>
</evidence>
<evidence type="ECO:0000256" key="4">
    <source>
        <dbReference type="PROSITE-ProRule" id="PRU00236"/>
    </source>
</evidence>
<dbReference type="HAMAP" id="MF_01121">
    <property type="entry name" value="Sirtuin_ClassIII"/>
    <property type="match status" value="1"/>
</dbReference>
<dbReference type="PROSITE" id="PS50305">
    <property type="entry name" value="SIRTUIN"/>
    <property type="match status" value="1"/>
</dbReference>
<comment type="caution">
    <text evidence="3">Lacks conserved residue(s) required for the propagation of feature annotation.</text>
</comment>
<dbReference type="Gene3D" id="3.30.1600.10">
    <property type="entry name" value="SIR2/SIRT2 'Small Domain"/>
    <property type="match status" value="1"/>
</dbReference>
<keyword evidence="2 3" id="KW-0520">NAD</keyword>
<feature type="binding site" evidence="3 4">
    <location>
        <position position="136"/>
    </location>
    <ligand>
        <name>Zn(2+)</name>
        <dbReference type="ChEBI" id="CHEBI:29105"/>
    </ligand>
</feature>
<dbReference type="InterPro" id="IPR029035">
    <property type="entry name" value="DHS-like_NAD/FAD-binding_dom"/>
</dbReference>
<dbReference type="PANTHER" id="PTHR11085">
    <property type="entry name" value="NAD-DEPENDENT PROTEIN DEACYLASE SIRTUIN-5, MITOCHONDRIAL-RELATED"/>
    <property type="match status" value="1"/>
</dbReference>
<dbReference type="GO" id="GO:0008270">
    <property type="term" value="F:zinc ion binding"/>
    <property type="evidence" value="ECO:0007669"/>
    <property type="project" value="UniProtKB-UniRule"/>
</dbReference>
<evidence type="ECO:0000256" key="3">
    <source>
        <dbReference type="HAMAP-Rule" id="MF_01121"/>
    </source>
</evidence>
<dbReference type="GO" id="GO:0070403">
    <property type="term" value="F:NAD+ binding"/>
    <property type="evidence" value="ECO:0007669"/>
    <property type="project" value="UniProtKB-UniRule"/>
</dbReference>
<proteinExistence type="inferred from homology"/>
<name>A0AAE9ZA87_9PROT</name>
<keyword evidence="3" id="KW-0963">Cytoplasm</keyword>
<dbReference type="Proteomes" id="UP001214043">
    <property type="component" value="Chromosome"/>
</dbReference>
<dbReference type="GO" id="GO:0036054">
    <property type="term" value="F:protein-malonyllysine demalonylase activity"/>
    <property type="evidence" value="ECO:0007669"/>
    <property type="project" value="InterPro"/>
</dbReference>
<evidence type="ECO:0000256" key="1">
    <source>
        <dbReference type="ARBA" id="ARBA00022679"/>
    </source>
</evidence>
<dbReference type="InterPro" id="IPR026590">
    <property type="entry name" value="Ssirtuin_cat_dom"/>
</dbReference>
<protein>
    <recommendedName>
        <fullName evidence="3">NAD-dependent protein deacylase</fullName>
        <ecNumber evidence="3">2.3.1.286</ecNumber>
    </recommendedName>
    <alternativeName>
        <fullName evidence="3">Regulatory protein SIR2 homolog</fullName>
    </alternativeName>
</protein>
<feature type="binding site" evidence="3">
    <location>
        <begin position="176"/>
        <end position="178"/>
    </location>
    <ligand>
        <name>NAD(+)</name>
        <dbReference type="ChEBI" id="CHEBI:57540"/>
    </ligand>
</feature>
<evidence type="ECO:0000259" key="5">
    <source>
        <dbReference type="PROSITE" id="PS50305"/>
    </source>
</evidence>
<dbReference type="EMBL" id="CP118166">
    <property type="protein sequence ID" value="WDI30489.1"/>
    <property type="molecule type" value="Genomic_DNA"/>
</dbReference>
<feature type="active site" description="Proton acceptor" evidence="3 4">
    <location>
        <position position="109"/>
    </location>
</feature>
<comment type="catalytic activity">
    <reaction evidence="3">
        <text>N(6)-succinyl-L-lysyl-[protein] + NAD(+) + H2O = 2''-O-succinyl-ADP-D-ribose + nicotinamide + L-lysyl-[protein]</text>
        <dbReference type="Rhea" id="RHEA:47668"/>
        <dbReference type="Rhea" id="RHEA-COMP:9752"/>
        <dbReference type="Rhea" id="RHEA-COMP:11877"/>
        <dbReference type="ChEBI" id="CHEBI:15377"/>
        <dbReference type="ChEBI" id="CHEBI:17154"/>
        <dbReference type="ChEBI" id="CHEBI:29969"/>
        <dbReference type="ChEBI" id="CHEBI:57540"/>
        <dbReference type="ChEBI" id="CHEBI:87830"/>
        <dbReference type="ChEBI" id="CHEBI:87832"/>
    </reaction>
</comment>
<keyword evidence="7" id="KW-1185">Reference proteome</keyword>
<feature type="binding site" evidence="3 4">
    <location>
        <position position="117"/>
    </location>
    <ligand>
        <name>Zn(2+)</name>
        <dbReference type="ChEBI" id="CHEBI:29105"/>
    </ligand>
</feature>
<dbReference type="RefSeq" id="WP_274492291.1">
    <property type="nucleotide sequence ID" value="NZ_CP118166.1"/>
</dbReference>
<dbReference type="CDD" id="cd01412">
    <property type="entry name" value="SIRT5_Af1_CobB"/>
    <property type="match status" value="1"/>
</dbReference>
<feature type="binding site" evidence="3">
    <location>
        <position position="53"/>
    </location>
    <ligand>
        <name>substrate</name>
    </ligand>
</feature>
<comment type="catalytic activity">
    <reaction evidence="3">
        <text>N(6)-acetyl-L-lysyl-[protein] + NAD(+) + H2O = 2''-O-acetyl-ADP-D-ribose + nicotinamide + L-lysyl-[protein]</text>
        <dbReference type="Rhea" id="RHEA:43636"/>
        <dbReference type="Rhea" id="RHEA-COMP:9752"/>
        <dbReference type="Rhea" id="RHEA-COMP:10731"/>
        <dbReference type="ChEBI" id="CHEBI:15377"/>
        <dbReference type="ChEBI" id="CHEBI:17154"/>
        <dbReference type="ChEBI" id="CHEBI:29969"/>
        <dbReference type="ChEBI" id="CHEBI:57540"/>
        <dbReference type="ChEBI" id="CHEBI:61930"/>
        <dbReference type="ChEBI" id="CHEBI:83767"/>
        <dbReference type="EC" id="2.3.1.286"/>
    </reaction>
</comment>
<keyword evidence="1" id="KW-0808">Transferase</keyword>
<feature type="binding site" evidence="3 4">
    <location>
        <position position="139"/>
    </location>
    <ligand>
        <name>Zn(2+)</name>
        <dbReference type="ChEBI" id="CHEBI:29105"/>
    </ligand>
</feature>
<feature type="binding site" evidence="3">
    <location>
        <position position="56"/>
    </location>
    <ligand>
        <name>substrate</name>
    </ligand>
</feature>